<feature type="compositionally biased region" description="Polar residues" evidence="1">
    <location>
        <begin position="572"/>
        <end position="589"/>
    </location>
</feature>
<dbReference type="GO" id="GO:0004674">
    <property type="term" value="F:protein serine/threonine kinase activity"/>
    <property type="evidence" value="ECO:0007669"/>
    <property type="project" value="TreeGrafter"/>
</dbReference>
<proteinExistence type="predicted"/>
<evidence type="ECO:0000256" key="1">
    <source>
        <dbReference type="SAM" id="MobiDB-lite"/>
    </source>
</evidence>
<name>A0A7S0RDC1_9CHLO</name>
<accession>A0A7S0RDC1</accession>
<dbReference type="PRINTS" id="PR00109">
    <property type="entry name" value="TYRKINASE"/>
</dbReference>
<feature type="compositionally biased region" description="Low complexity" evidence="1">
    <location>
        <begin position="542"/>
        <end position="561"/>
    </location>
</feature>
<dbReference type="PROSITE" id="PS00108">
    <property type="entry name" value="PROTEIN_KINASE_ST"/>
    <property type="match status" value="1"/>
</dbReference>
<dbReference type="InterPro" id="IPR000719">
    <property type="entry name" value="Prot_kinase_dom"/>
</dbReference>
<dbReference type="InterPro" id="IPR001245">
    <property type="entry name" value="Ser-Thr/Tyr_kinase_cat_dom"/>
</dbReference>
<feature type="region of interest" description="Disordered" evidence="1">
    <location>
        <begin position="1"/>
        <end position="23"/>
    </location>
</feature>
<dbReference type="InterPro" id="IPR016197">
    <property type="entry name" value="Chromo-like_dom_sf"/>
</dbReference>
<dbReference type="GO" id="GO:0005524">
    <property type="term" value="F:ATP binding"/>
    <property type="evidence" value="ECO:0007669"/>
    <property type="project" value="InterPro"/>
</dbReference>
<dbReference type="SUPFAM" id="SSF56112">
    <property type="entry name" value="Protein kinase-like (PK-like)"/>
    <property type="match status" value="1"/>
</dbReference>
<dbReference type="CDD" id="cd13999">
    <property type="entry name" value="STKc_MAP3K-like"/>
    <property type="match status" value="1"/>
</dbReference>
<dbReference type="InterPro" id="IPR011009">
    <property type="entry name" value="Kinase-like_dom_sf"/>
</dbReference>
<sequence>MKTVKKSIPDSHHSVHGYMNSESLDESRLTIGPKIQTGANADLHVGIYDTNGLFIDKVAVKLIRRAVHMKCSVHGGAEEFQENPTFAVEQEAEGDNPLIGPETPKKEAYLQLAFEKQSEQFIREVSVLRKAHHEHVVKFIGALVVGKDGEDDAQSQLAIVLELMEGGSVTEYMYKTGGPLTIPQVLNIGIDTAKGMEYLHSLGIVHRDLKPANLLMTATGKVKVADFGVSRKDGGDPMTAEVGTYRYMAPEIMACEEYDSSADLYSFALTMSELLTNQVPLYGMAPVQAAFSVITRGLRPTLPEGLPFELVELLQECWDADPAKRPPFGQVVQRLEMVAAQFPAPVLRPTVYQTECKKLTKTFTDSWNLMKPTEGFQMKSLSKKILSWFTSHPNAVPNDLELSLSRSEDVSNPQGVEKQWGQETKLRFYPQRSLPPDVETLEVEKIINHAVVQCEDLRRLEYFVKFKGLPIAQGAWCAVMNRKLELGFLEHSSSRGSSVTSERENSSSLSAALAGSHDSPKALPRRSLSESDRTGRSFEGLGPRPVGEPSSEESPQSGSPGRASGSHMFSRIRNSFSKSSFMRRTSAYS</sequence>
<dbReference type="SUPFAM" id="SSF54160">
    <property type="entry name" value="Chromo domain-like"/>
    <property type="match status" value="1"/>
</dbReference>
<dbReference type="InterPro" id="IPR008271">
    <property type="entry name" value="Ser/Thr_kinase_AS"/>
</dbReference>
<dbReference type="SMART" id="SM00220">
    <property type="entry name" value="S_TKc"/>
    <property type="match status" value="1"/>
</dbReference>
<dbReference type="EMBL" id="HBFA01023307">
    <property type="protein sequence ID" value="CAD8673615.1"/>
    <property type="molecule type" value="Transcribed_RNA"/>
</dbReference>
<evidence type="ECO:0000313" key="3">
    <source>
        <dbReference type="EMBL" id="CAD8673615.1"/>
    </source>
</evidence>
<feature type="compositionally biased region" description="Basic and acidic residues" evidence="1">
    <location>
        <begin position="527"/>
        <end position="536"/>
    </location>
</feature>
<feature type="compositionally biased region" description="Low complexity" evidence="1">
    <location>
        <begin position="494"/>
        <end position="517"/>
    </location>
</feature>
<evidence type="ECO:0000259" key="2">
    <source>
        <dbReference type="PROSITE" id="PS50011"/>
    </source>
</evidence>
<dbReference type="PANTHER" id="PTHR44329">
    <property type="entry name" value="SERINE/THREONINE-PROTEIN KINASE TNNI3K-RELATED"/>
    <property type="match status" value="1"/>
</dbReference>
<dbReference type="AlphaFoldDB" id="A0A7S0RDC1"/>
<feature type="domain" description="Protein kinase" evidence="2">
    <location>
        <begin position="29"/>
        <end position="338"/>
    </location>
</feature>
<dbReference type="InterPro" id="IPR051681">
    <property type="entry name" value="Ser/Thr_Kinases-Pseudokinases"/>
</dbReference>
<dbReference type="Gene3D" id="1.10.510.10">
    <property type="entry name" value="Transferase(Phosphotransferase) domain 1"/>
    <property type="match status" value="1"/>
</dbReference>
<dbReference type="PROSITE" id="PS50011">
    <property type="entry name" value="PROTEIN_KINASE_DOM"/>
    <property type="match status" value="1"/>
</dbReference>
<feature type="region of interest" description="Disordered" evidence="1">
    <location>
        <begin position="492"/>
        <end position="589"/>
    </location>
</feature>
<protein>
    <recommendedName>
        <fullName evidence="2">Protein kinase domain-containing protein</fullName>
    </recommendedName>
</protein>
<reference evidence="3" key="1">
    <citation type="submission" date="2021-01" db="EMBL/GenBank/DDBJ databases">
        <authorList>
            <person name="Corre E."/>
            <person name="Pelletier E."/>
            <person name="Niang G."/>
            <person name="Scheremetjew M."/>
            <person name="Finn R."/>
            <person name="Kale V."/>
            <person name="Holt S."/>
            <person name="Cochrane G."/>
            <person name="Meng A."/>
            <person name="Brown T."/>
            <person name="Cohen L."/>
        </authorList>
    </citation>
    <scope>NUCLEOTIDE SEQUENCE</scope>
    <source>
        <strain evidence="3">CCMP722</strain>
    </source>
</reference>
<dbReference type="Pfam" id="PF07714">
    <property type="entry name" value="PK_Tyr_Ser-Thr"/>
    <property type="match status" value="1"/>
</dbReference>
<gene>
    <name evidence="3" type="ORF">POBO1169_LOCUS11863</name>
</gene>
<organism evidence="3">
    <name type="scientific">Pyramimonas obovata</name>
    <dbReference type="NCBI Taxonomy" id="1411642"/>
    <lineage>
        <taxon>Eukaryota</taxon>
        <taxon>Viridiplantae</taxon>
        <taxon>Chlorophyta</taxon>
        <taxon>Pyramimonadophyceae</taxon>
        <taxon>Pyramimonadales</taxon>
        <taxon>Pyramimonadaceae</taxon>
        <taxon>Pyramimonas</taxon>
        <taxon>Pyramimonas incertae sedis</taxon>
    </lineage>
</organism>
<dbReference type="PANTHER" id="PTHR44329:SF277">
    <property type="entry name" value="SERINE_THREONINE-PROTEIN KINASE HT1-LIKE"/>
    <property type="match status" value="1"/>
</dbReference>